<evidence type="ECO:0000259" key="2">
    <source>
        <dbReference type="PROSITE" id="PS50222"/>
    </source>
</evidence>
<organism evidence="5">
    <name type="scientific">Echinostoma caproni</name>
    <dbReference type="NCBI Taxonomy" id="27848"/>
    <lineage>
        <taxon>Eukaryota</taxon>
        <taxon>Metazoa</taxon>
        <taxon>Spiralia</taxon>
        <taxon>Lophotrochozoa</taxon>
        <taxon>Platyhelminthes</taxon>
        <taxon>Trematoda</taxon>
        <taxon>Digenea</taxon>
        <taxon>Plagiorchiida</taxon>
        <taxon>Echinostomata</taxon>
        <taxon>Echinostomatoidea</taxon>
        <taxon>Echinostomatidae</taxon>
        <taxon>Echinostoma</taxon>
    </lineage>
</organism>
<dbReference type="SUPFAM" id="SSF47473">
    <property type="entry name" value="EF-hand"/>
    <property type="match status" value="1"/>
</dbReference>
<reference evidence="5" key="1">
    <citation type="submission" date="2016-06" db="UniProtKB">
        <authorList>
            <consortium name="WormBaseParasite"/>
        </authorList>
    </citation>
    <scope>IDENTIFICATION</scope>
</reference>
<protein>
    <submittedName>
        <fullName evidence="5">EF-hand domain-containing protein</fullName>
    </submittedName>
</protein>
<dbReference type="Proteomes" id="UP000272942">
    <property type="component" value="Unassembled WGS sequence"/>
</dbReference>
<dbReference type="InterPro" id="IPR050230">
    <property type="entry name" value="CALM/Myosin/TropC-like"/>
</dbReference>
<keyword evidence="4" id="KW-1185">Reference proteome</keyword>
<evidence type="ECO:0000313" key="5">
    <source>
        <dbReference type="WBParaSite" id="ECPE_0000293101-mRNA-1"/>
    </source>
</evidence>
<dbReference type="AlphaFoldDB" id="A0A183A7J3"/>
<evidence type="ECO:0000313" key="3">
    <source>
        <dbReference type="EMBL" id="VDP67864.1"/>
    </source>
</evidence>
<evidence type="ECO:0000313" key="4">
    <source>
        <dbReference type="Proteomes" id="UP000272942"/>
    </source>
</evidence>
<name>A0A183A7J3_9TREM</name>
<dbReference type="InterPro" id="IPR002048">
    <property type="entry name" value="EF_hand_dom"/>
</dbReference>
<sequence length="150" mass="17668">MRVADLRQVEHDRIRKAFRLFDENNTGFIPSSELGNALRWLCLIPSEREVKLFQWELDPDETGWISWQGFLKVAARIWWPAQTLVTCIWEAFLVFDDKTTGHISSELLKNILTKVGREPIPIKEAEKIIKRYGRKDGIFPYISFIRDFTK</sequence>
<dbReference type="GO" id="GO:0005509">
    <property type="term" value="F:calcium ion binding"/>
    <property type="evidence" value="ECO:0007669"/>
    <property type="project" value="InterPro"/>
</dbReference>
<gene>
    <name evidence="3" type="ORF">ECPE_LOCUS2928</name>
</gene>
<dbReference type="PROSITE" id="PS50222">
    <property type="entry name" value="EF_HAND_2"/>
    <property type="match status" value="1"/>
</dbReference>
<dbReference type="WBParaSite" id="ECPE_0000293101-mRNA-1">
    <property type="protein sequence ID" value="ECPE_0000293101-mRNA-1"/>
    <property type="gene ID" value="ECPE_0000293101"/>
</dbReference>
<dbReference type="PANTHER" id="PTHR23048">
    <property type="entry name" value="MYOSIN LIGHT CHAIN 1, 3"/>
    <property type="match status" value="1"/>
</dbReference>
<keyword evidence="1" id="KW-0677">Repeat</keyword>
<reference evidence="3 4" key="2">
    <citation type="submission" date="2018-11" db="EMBL/GenBank/DDBJ databases">
        <authorList>
            <consortium name="Pathogen Informatics"/>
        </authorList>
    </citation>
    <scope>NUCLEOTIDE SEQUENCE [LARGE SCALE GENOMIC DNA]</scope>
    <source>
        <strain evidence="3 4">Egypt</strain>
    </source>
</reference>
<dbReference type="Gene3D" id="1.10.238.10">
    <property type="entry name" value="EF-hand"/>
    <property type="match status" value="2"/>
</dbReference>
<accession>A0A183A7J3</accession>
<dbReference type="PANTHER" id="PTHR23048:SF0">
    <property type="entry name" value="CALMODULIN LIKE 3"/>
    <property type="match status" value="1"/>
</dbReference>
<dbReference type="GO" id="GO:0016460">
    <property type="term" value="C:myosin II complex"/>
    <property type="evidence" value="ECO:0007669"/>
    <property type="project" value="TreeGrafter"/>
</dbReference>
<evidence type="ECO:0000256" key="1">
    <source>
        <dbReference type="ARBA" id="ARBA00022737"/>
    </source>
</evidence>
<dbReference type="EMBL" id="UZAN01039962">
    <property type="protein sequence ID" value="VDP67864.1"/>
    <property type="molecule type" value="Genomic_DNA"/>
</dbReference>
<dbReference type="OrthoDB" id="26525at2759"/>
<dbReference type="FunFam" id="1.10.238.10:FF:000178">
    <property type="entry name" value="Calmodulin-2 A"/>
    <property type="match status" value="1"/>
</dbReference>
<proteinExistence type="predicted"/>
<dbReference type="CDD" id="cd00051">
    <property type="entry name" value="EFh"/>
    <property type="match status" value="1"/>
</dbReference>
<dbReference type="Pfam" id="PF13499">
    <property type="entry name" value="EF-hand_7"/>
    <property type="match status" value="1"/>
</dbReference>
<dbReference type="InterPro" id="IPR011992">
    <property type="entry name" value="EF-hand-dom_pair"/>
</dbReference>
<feature type="domain" description="EF-hand" evidence="2">
    <location>
        <begin position="9"/>
        <end position="44"/>
    </location>
</feature>